<keyword evidence="1" id="KW-1015">Disulfide bond</keyword>
<dbReference type="EMBL" id="CAJPVJ010017632">
    <property type="protein sequence ID" value="CAG2176695.1"/>
    <property type="molecule type" value="Genomic_DNA"/>
</dbReference>
<sequence length="188" mass="20884">MSYFVVRFGNNRLFHDMTEETLRAHRPSQLNSPSPISAELNVYNDYWSDKLACDVTKVIEVGGDDGLTQVSFRCDQPDTETGSVKSGGQTVYTSSSSGYHMNSHSIDIKINSDAFHESFHSTNTTHVMLCGLMLFKGPDDCGLPEEVPNAQIIASHSEGYVRYKCDDGYKLVGNEIVRCSKLGNWMLA</sequence>
<dbReference type="EMBL" id="OC932457">
    <property type="protein sequence ID" value="CAD7659533.1"/>
    <property type="molecule type" value="Genomic_DNA"/>
</dbReference>
<keyword evidence="2" id="KW-0768">Sushi</keyword>
<organism evidence="4">
    <name type="scientific">Oppiella nova</name>
    <dbReference type="NCBI Taxonomy" id="334625"/>
    <lineage>
        <taxon>Eukaryota</taxon>
        <taxon>Metazoa</taxon>
        <taxon>Ecdysozoa</taxon>
        <taxon>Arthropoda</taxon>
        <taxon>Chelicerata</taxon>
        <taxon>Arachnida</taxon>
        <taxon>Acari</taxon>
        <taxon>Acariformes</taxon>
        <taxon>Sarcoptiformes</taxon>
        <taxon>Oribatida</taxon>
        <taxon>Brachypylina</taxon>
        <taxon>Oppioidea</taxon>
        <taxon>Oppiidae</taxon>
        <taxon>Oppiella</taxon>
    </lineage>
</organism>
<comment type="caution">
    <text evidence="2">Lacks conserved residue(s) required for the propagation of feature annotation.</text>
</comment>
<dbReference type="OrthoDB" id="9984531at2759"/>
<evidence type="ECO:0000256" key="2">
    <source>
        <dbReference type="PROSITE-ProRule" id="PRU00302"/>
    </source>
</evidence>
<evidence type="ECO:0000313" key="4">
    <source>
        <dbReference type="EMBL" id="CAD7659533.1"/>
    </source>
</evidence>
<protein>
    <recommendedName>
        <fullName evidence="3">Sushi domain-containing protein</fullName>
    </recommendedName>
</protein>
<evidence type="ECO:0000313" key="5">
    <source>
        <dbReference type="Proteomes" id="UP000728032"/>
    </source>
</evidence>
<evidence type="ECO:0000259" key="3">
    <source>
        <dbReference type="PROSITE" id="PS50923"/>
    </source>
</evidence>
<evidence type="ECO:0000256" key="1">
    <source>
        <dbReference type="ARBA" id="ARBA00023157"/>
    </source>
</evidence>
<dbReference type="PROSITE" id="PS50923">
    <property type="entry name" value="SUSHI"/>
    <property type="match status" value="1"/>
</dbReference>
<gene>
    <name evidence="4" type="ORF">ONB1V03_LOCUS16128</name>
</gene>
<keyword evidence="5" id="KW-1185">Reference proteome</keyword>
<reference evidence="4" key="1">
    <citation type="submission" date="2020-11" db="EMBL/GenBank/DDBJ databases">
        <authorList>
            <person name="Tran Van P."/>
        </authorList>
    </citation>
    <scope>NUCLEOTIDE SEQUENCE</scope>
</reference>
<dbReference type="CDD" id="cd00033">
    <property type="entry name" value="CCP"/>
    <property type="match status" value="1"/>
</dbReference>
<dbReference type="Gene3D" id="2.10.70.10">
    <property type="entry name" value="Complement Module, domain 1"/>
    <property type="match status" value="1"/>
</dbReference>
<dbReference type="Pfam" id="PF00084">
    <property type="entry name" value="Sushi"/>
    <property type="match status" value="1"/>
</dbReference>
<proteinExistence type="predicted"/>
<dbReference type="SUPFAM" id="SSF57535">
    <property type="entry name" value="Complement control module/SCR domain"/>
    <property type="match status" value="1"/>
</dbReference>
<accession>A0A7R9MFZ6</accession>
<name>A0A7R9MFZ6_9ACAR</name>
<dbReference type="AlphaFoldDB" id="A0A7R9MFZ6"/>
<dbReference type="InterPro" id="IPR035976">
    <property type="entry name" value="Sushi/SCR/CCP_sf"/>
</dbReference>
<dbReference type="Proteomes" id="UP000728032">
    <property type="component" value="Unassembled WGS sequence"/>
</dbReference>
<feature type="domain" description="Sushi" evidence="3">
    <location>
        <begin position="139"/>
        <end position="188"/>
    </location>
</feature>
<dbReference type="InterPro" id="IPR000436">
    <property type="entry name" value="Sushi_SCR_CCP_dom"/>
</dbReference>